<evidence type="ECO:0008006" key="4">
    <source>
        <dbReference type="Google" id="ProtNLM"/>
    </source>
</evidence>
<evidence type="ECO:0000313" key="3">
    <source>
        <dbReference type="Proteomes" id="UP000324022"/>
    </source>
</evidence>
<feature type="region of interest" description="Disordered" evidence="1">
    <location>
        <begin position="146"/>
        <end position="173"/>
    </location>
</feature>
<dbReference type="OrthoDB" id="26525at2759"/>
<feature type="compositionally biased region" description="Basic and acidic residues" evidence="1">
    <location>
        <begin position="161"/>
        <end position="173"/>
    </location>
</feature>
<feature type="region of interest" description="Disordered" evidence="1">
    <location>
        <begin position="47"/>
        <end position="69"/>
    </location>
</feature>
<reference evidence="2 3" key="1">
    <citation type="submission" date="2018-03" db="EMBL/GenBank/DDBJ databases">
        <authorList>
            <person name="Guldener U."/>
        </authorList>
    </citation>
    <scope>NUCLEOTIDE SEQUENCE [LARGE SCALE GENOMIC DNA]</scope>
    <source>
        <strain evidence="2 3">NBRC100155</strain>
    </source>
</reference>
<keyword evidence="3" id="KW-1185">Reference proteome</keyword>
<gene>
    <name evidence="2" type="ORF">UTRI_00286_B</name>
</gene>
<dbReference type="EMBL" id="OOIN01000001">
    <property type="protein sequence ID" value="SPO19890.1"/>
    <property type="molecule type" value="Genomic_DNA"/>
</dbReference>
<dbReference type="Proteomes" id="UP000324022">
    <property type="component" value="Unassembled WGS sequence"/>
</dbReference>
<dbReference type="AlphaFoldDB" id="A0A5C3DQR8"/>
<dbReference type="SUPFAM" id="SSF47473">
    <property type="entry name" value="EF-hand"/>
    <property type="match status" value="1"/>
</dbReference>
<protein>
    <recommendedName>
        <fullName evidence="4">EF-hand domain-containing protein</fullName>
    </recommendedName>
</protein>
<organism evidence="2 3">
    <name type="scientific">Ustilago trichophora</name>
    <dbReference type="NCBI Taxonomy" id="86804"/>
    <lineage>
        <taxon>Eukaryota</taxon>
        <taxon>Fungi</taxon>
        <taxon>Dikarya</taxon>
        <taxon>Basidiomycota</taxon>
        <taxon>Ustilaginomycotina</taxon>
        <taxon>Ustilaginomycetes</taxon>
        <taxon>Ustilaginales</taxon>
        <taxon>Ustilaginaceae</taxon>
        <taxon>Ustilago</taxon>
    </lineage>
</organism>
<dbReference type="Gene3D" id="1.10.238.10">
    <property type="entry name" value="EF-hand"/>
    <property type="match status" value="1"/>
</dbReference>
<dbReference type="InterPro" id="IPR011992">
    <property type="entry name" value="EF-hand-dom_pair"/>
</dbReference>
<sequence>MSNTTEKAASSQTKVERAALLDDEGDLTAKFEAALVRIFARFSTSYRKSHPDVHASGSKPSATLPRPDAADVLTEADLDAFSTVTNGAALPQESKDEIREYLDTDTDGNLTLRGFIEMYHLQSDNDAEETWKDLGKLGFDNELEYNGDAEEQSETKQAPASEEKEAKEAEDNA</sequence>
<evidence type="ECO:0000313" key="2">
    <source>
        <dbReference type="EMBL" id="SPO19890.1"/>
    </source>
</evidence>
<proteinExistence type="predicted"/>
<name>A0A5C3DQR8_9BASI</name>
<evidence type="ECO:0000256" key="1">
    <source>
        <dbReference type="SAM" id="MobiDB-lite"/>
    </source>
</evidence>
<accession>A0A5C3DQR8</accession>